<dbReference type="GO" id="GO:0005737">
    <property type="term" value="C:cytoplasm"/>
    <property type="evidence" value="ECO:0007669"/>
    <property type="project" value="TreeGrafter"/>
</dbReference>
<evidence type="ECO:0000256" key="1">
    <source>
        <dbReference type="ARBA" id="ARBA00023121"/>
    </source>
</evidence>
<dbReference type="InterPro" id="IPR014352">
    <property type="entry name" value="FERM/acyl-CoA-bd_prot_sf"/>
</dbReference>
<dbReference type="GO" id="GO:0019915">
    <property type="term" value="P:lipid storage"/>
    <property type="evidence" value="ECO:0007669"/>
    <property type="project" value="UniProtKB-ARBA"/>
</dbReference>
<dbReference type="InterPro" id="IPR035984">
    <property type="entry name" value="Acyl-CoA-binding_sf"/>
</dbReference>
<dbReference type="Gene3D" id="1.20.80.10">
    <property type="match status" value="1"/>
</dbReference>
<proteinExistence type="predicted"/>
<keyword evidence="1" id="KW-0446">Lipid-binding</keyword>
<organism evidence="4 5">
    <name type="scientific">Pristionchus fissidentatus</name>
    <dbReference type="NCBI Taxonomy" id="1538716"/>
    <lineage>
        <taxon>Eukaryota</taxon>
        <taxon>Metazoa</taxon>
        <taxon>Ecdysozoa</taxon>
        <taxon>Nematoda</taxon>
        <taxon>Chromadorea</taxon>
        <taxon>Rhabditida</taxon>
        <taxon>Rhabditina</taxon>
        <taxon>Diplogasteromorpha</taxon>
        <taxon>Diplogasteroidea</taxon>
        <taxon>Neodiplogasteridae</taxon>
        <taxon>Pristionchus</taxon>
    </lineage>
</organism>
<dbReference type="GO" id="GO:0006631">
    <property type="term" value="P:fatty acid metabolic process"/>
    <property type="evidence" value="ECO:0007669"/>
    <property type="project" value="TreeGrafter"/>
</dbReference>
<dbReference type="PANTHER" id="PTHR23310">
    <property type="entry name" value="ACYL-COA-BINDING PROTEIN, ACBP"/>
    <property type="match status" value="1"/>
</dbReference>
<reference evidence="4" key="1">
    <citation type="submission" date="2023-10" db="EMBL/GenBank/DDBJ databases">
        <title>Genome assembly of Pristionchus species.</title>
        <authorList>
            <person name="Yoshida K."/>
            <person name="Sommer R.J."/>
        </authorList>
    </citation>
    <scope>NUCLEOTIDE SEQUENCE</scope>
    <source>
        <strain evidence="4">RS5133</strain>
    </source>
</reference>
<dbReference type="FunFam" id="1.20.80.10:FF:000010">
    <property type="entry name" value="Acyl-CoA-binding domain-containing protein 5"/>
    <property type="match status" value="1"/>
</dbReference>
<dbReference type="EMBL" id="BTSY01000001">
    <property type="protein sequence ID" value="GMT08784.1"/>
    <property type="molecule type" value="Genomic_DNA"/>
</dbReference>
<comment type="caution">
    <text evidence="4">The sequence shown here is derived from an EMBL/GenBank/DDBJ whole genome shotgun (WGS) entry which is preliminary data.</text>
</comment>
<dbReference type="PROSITE" id="PS51228">
    <property type="entry name" value="ACB_2"/>
    <property type="match status" value="1"/>
</dbReference>
<accession>A0AAV5USJ2</accession>
<sequence>EKAFTLEEKFEACVNIIQNLPKSGPVPTTFVEMVTMYALYKQATLGPCRGSQPGIWNPEGRGKWEAWSRLGDMDKDEAMEIYVAGVLEKVDYCAEQWNWDEMLSKHAKDYDKLAPVLRDKFCIIDRELVKSDGT</sequence>
<feature type="non-terminal residue" evidence="4">
    <location>
        <position position="1"/>
    </location>
</feature>
<name>A0AAV5USJ2_9BILA</name>
<evidence type="ECO:0000313" key="5">
    <source>
        <dbReference type="Proteomes" id="UP001432322"/>
    </source>
</evidence>
<dbReference type="PRINTS" id="PR00689">
    <property type="entry name" value="ACOABINDINGP"/>
</dbReference>
<dbReference type="GO" id="GO:0000062">
    <property type="term" value="F:fatty-acyl-CoA binding"/>
    <property type="evidence" value="ECO:0007669"/>
    <property type="project" value="InterPro"/>
</dbReference>
<dbReference type="PANTHER" id="PTHR23310:SF120">
    <property type="entry name" value="ACYL-COA-BINDING PROTEIN HOMOLOG 3"/>
    <property type="match status" value="1"/>
</dbReference>
<feature type="domain" description="ACB" evidence="3">
    <location>
        <begin position="6"/>
        <end position="95"/>
    </location>
</feature>
<gene>
    <name evidence="4" type="ORF">PFISCL1PPCAC_81</name>
</gene>
<keyword evidence="5" id="KW-1185">Reference proteome</keyword>
<dbReference type="InterPro" id="IPR000582">
    <property type="entry name" value="Acyl-CoA-binding_protein"/>
</dbReference>
<evidence type="ECO:0000256" key="2">
    <source>
        <dbReference type="ARBA" id="ARBA00059808"/>
    </source>
</evidence>
<dbReference type="SUPFAM" id="SSF47027">
    <property type="entry name" value="Acyl-CoA binding protein"/>
    <property type="match status" value="1"/>
</dbReference>
<dbReference type="AlphaFoldDB" id="A0AAV5USJ2"/>
<evidence type="ECO:0000313" key="4">
    <source>
        <dbReference type="EMBL" id="GMT08784.1"/>
    </source>
</evidence>
<comment type="function">
    <text evidence="2">Binds medium- and long-chain acyl-CoA esters with very high affinity and may function as an intracellular carrier of acyl-CoA esters.</text>
</comment>
<dbReference type="Pfam" id="PF00887">
    <property type="entry name" value="ACBP"/>
    <property type="match status" value="1"/>
</dbReference>
<dbReference type="Proteomes" id="UP001432322">
    <property type="component" value="Unassembled WGS sequence"/>
</dbReference>
<feature type="non-terminal residue" evidence="4">
    <location>
        <position position="134"/>
    </location>
</feature>
<protein>
    <recommendedName>
        <fullName evidence="3">ACB domain-containing protein</fullName>
    </recommendedName>
</protein>
<evidence type="ECO:0000259" key="3">
    <source>
        <dbReference type="PROSITE" id="PS51228"/>
    </source>
</evidence>